<dbReference type="Gene3D" id="6.10.140.1330">
    <property type="match status" value="1"/>
</dbReference>
<feature type="transmembrane region" description="Helical" evidence="12">
    <location>
        <begin position="354"/>
        <end position="373"/>
    </location>
</feature>
<evidence type="ECO:0000256" key="5">
    <source>
        <dbReference type="ARBA" id="ARBA00022475"/>
    </source>
</evidence>
<keyword evidence="3" id="KW-0813">Transport</keyword>
<feature type="transmembrane region" description="Helical" evidence="12">
    <location>
        <begin position="31"/>
        <end position="50"/>
    </location>
</feature>
<name>A0ABT1T3J2_9SPHI</name>
<keyword evidence="6 12" id="KW-0812">Transmembrane</keyword>
<comment type="similarity">
    <text evidence="2">Belongs to the monovalent cation:proton antiporter 1 (CPA1) transporter (TC 2.A.36) family.</text>
</comment>
<keyword evidence="10 12" id="KW-0472">Membrane</keyword>
<keyword evidence="8" id="KW-0915">Sodium</keyword>
<keyword evidence="11" id="KW-0739">Sodium transport</keyword>
<evidence type="ECO:0000256" key="3">
    <source>
        <dbReference type="ARBA" id="ARBA00022448"/>
    </source>
</evidence>
<gene>
    <name evidence="14" type="ORF">NPE20_14455</name>
</gene>
<dbReference type="Proteomes" id="UP001204376">
    <property type="component" value="Unassembled WGS sequence"/>
</dbReference>
<evidence type="ECO:0000256" key="4">
    <source>
        <dbReference type="ARBA" id="ARBA00022449"/>
    </source>
</evidence>
<keyword evidence="9" id="KW-0406">Ion transport</keyword>
<feature type="transmembrane region" description="Helical" evidence="12">
    <location>
        <begin position="99"/>
        <end position="124"/>
    </location>
</feature>
<evidence type="ECO:0000256" key="12">
    <source>
        <dbReference type="SAM" id="Phobius"/>
    </source>
</evidence>
<comment type="subcellular location">
    <subcellularLocation>
        <location evidence="1">Cell membrane</location>
        <topology evidence="1">Multi-pass membrane protein</topology>
    </subcellularLocation>
</comment>
<keyword evidence="15" id="KW-1185">Reference proteome</keyword>
<keyword evidence="5" id="KW-1003">Cell membrane</keyword>
<dbReference type="PANTHER" id="PTHR10110">
    <property type="entry name" value="SODIUM/HYDROGEN EXCHANGER"/>
    <property type="match status" value="1"/>
</dbReference>
<feature type="transmembrane region" description="Helical" evidence="12">
    <location>
        <begin position="385"/>
        <end position="407"/>
    </location>
</feature>
<evidence type="ECO:0000256" key="2">
    <source>
        <dbReference type="ARBA" id="ARBA00007367"/>
    </source>
</evidence>
<feature type="transmembrane region" description="Helical" evidence="12">
    <location>
        <begin position="208"/>
        <end position="226"/>
    </location>
</feature>
<proteinExistence type="inferred from homology"/>
<dbReference type="PANTHER" id="PTHR10110:SF195">
    <property type="entry name" value="NA(+)_H(+) ANTIPORTER NHAS2"/>
    <property type="match status" value="1"/>
</dbReference>
<dbReference type="EMBL" id="JANHOH010000002">
    <property type="protein sequence ID" value="MCQ6959175.1"/>
    <property type="molecule type" value="Genomic_DNA"/>
</dbReference>
<evidence type="ECO:0000256" key="7">
    <source>
        <dbReference type="ARBA" id="ARBA00022989"/>
    </source>
</evidence>
<dbReference type="Pfam" id="PF00999">
    <property type="entry name" value="Na_H_Exchanger"/>
    <property type="match status" value="1"/>
</dbReference>
<evidence type="ECO:0000313" key="15">
    <source>
        <dbReference type="Proteomes" id="UP001204376"/>
    </source>
</evidence>
<keyword evidence="7 12" id="KW-1133">Transmembrane helix</keyword>
<keyword evidence="4" id="KW-0050">Antiport</keyword>
<sequence length="412" mass="44535">MNINEILTITIVLAAIFAYINHRYIKWPPTIGIMILSLGASLLLATLGSSHSLLSEKAVQLVSSIDFQEVLMNFMLSFLLFAGAIHINAQKLREQALPVLVLATVGIVLSTFIVGGLTWLVFGWFGMQIPFIYCLLFGSLISPTDPIAVLGLLKAARIPGSLELKISGESLFNDGVAVVIFITIAEIARSGGADISFVAISKLFLQEALGGLAFGALVGYIGFLALRSIDDYKVEVMITLAIVMGGYYAAGHLHVSGPLAMVIAGIITGNKSKAEGMSDITRDYLGKFWELIDEILNAILFLLIGFEVLVIKINSTILIIGGITILIVLLARFLSVILPVSVLRRWVKFEPHAVTILTWGGLRGGISVALALSLSNDMYRDQFVLITYVVVVFSILVQGLTISKLAARLQKN</sequence>
<evidence type="ECO:0000256" key="11">
    <source>
        <dbReference type="ARBA" id="ARBA00023201"/>
    </source>
</evidence>
<evidence type="ECO:0000256" key="6">
    <source>
        <dbReference type="ARBA" id="ARBA00022692"/>
    </source>
</evidence>
<feature type="transmembrane region" description="Helical" evidence="12">
    <location>
        <begin position="246"/>
        <end position="267"/>
    </location>
</feature>
<reference evidence="14 15" key="1">
    <citation type="submission" date="2022-07" db="EMBL/GenBank/DDBJ databases">
        <title>Mucilaginibacter sp. JC4.</title>
        <authorList>
            <person name="Le V."/>
            <person name="Ko S.-R."/>
            <person name="Ahn C.-Y."/>
            <person name="Oh H.-M."/>
        </authorList>
    </citation>
    <scope>NUCLEOTIDE SEQUENCE [LARGE SCALE GENOMIC DNA]</scope>
    <source>
        <strain evidence="14 15">JC4</strain>
    </source>
</reference>
<feature type="transmembrane region" description="Helical" evidence="12">
    <location>
        <begin position="6"/>
        <end position="24"/>
    </location>
</feature>
<dbReference type="InterPro" id="IPR018422">
    <property type="entry name" value="Cation/H_exchanger_CPA1"/>
</dbReference>
<feature type="transmembrane region" description="Helical" evidence="12">
    <location>
        <begin position="317"/>
        <end position="342"/>
    </location>
</feature>
<protein>
    <submittedName>
        <fullName evidence="14">Sodium:proton antiporter</fullName>
    </submittedName>
</protein>
<feature type="transmembrane region" description="Helical" evidence="12">
    <location>
        <begin position="130"/>
        <end position="153"/>
    </location>
</feature>
<feature type="domain" description="Cation/H+ exchanger transmembrane" evidence="13">
    <location>
        <begin position="13"/>
        <end position="406"/>
    </location>
</feature>
<dbReference type="RefSeq" id="WP_256539362.1">
    <property type="nucleotide sequence ID" value="NZ_JANHOH010000002.1"/>
</dbReference>
<evidence type="ECO:0000256" key="9">
    <source>
        <dbReference type="ARBA" id="ARBA00023065"/>
    </source>
</evidence>
<evidence type="ECO:0000256" key="1">
    <source>
        <dbReference type="ARBA" id="ARBA00004651"/>
    </source>
</evidence>
<evidence type="ECO:0000259" key="13">
    <source>
        <dbReference type="Pfam" id="PF00999"/>
    </source>
</evidence>
<evidence type="ECO:0000256" key="10">
    <source>
        <dbReference type="ARBA" id="ARBA00023136"/>
    </source>
</evidence>
<feature type="transmembrane region" description="Helical" evidence="12">
    <location>
        <begin position="70"/>
        <end position="87"/>
    </location>
</feature>
<organism evidence="14 15">
    <name type="scientific">Mucilaginibacter aquariorum</name>
    <dbReference type="NCBI Taxonomy" id="2967225"/>
    <lineage>
        <taxon>Bacteria</taxon>
        <taxon>Pseudomonadati</taxon>
        <taxon>Bacteroidota</taxon>
        <taxon>Sphingobacteriia</taxon>
        <taxon>Sphingobacteriales</taxon>
        <taxon>Sphingobacteriaceae</taxon>
        <taxon>Mucilaginibacter</taxon>
    </lineage>
</organism>
<evidence type="ECO:0000256" key="8">
    <source>
        <dbReference type="ARBA" id="ARBA00023053"/>
    </source>
</evidence>
<evidence type="ECO:0000313" key="14">
    <source>
        <dbReference type="EMBL" id="MCQ6959175.1"/>
    </source>
</evidence>
<accession>A0ABT1T3J2</accession>
<dbReference type="InterPro" id="IPR006153">
    <property type="entry name" value="Cation/H_exchanger_TM"/>
</dbReference>
<comment type="caution">
    <text evidence="14">The sequence shown here is derived from an EMBL/GenBank/DDBJ whole genome shotgun (WGS) entry which is preliminary data.</text>
</comment>
<feature type="transmembrane region" description="Helical" evidence="12">
    <location>
        <begin position="288"/>
        <end position="311"/>
    </location>
</feature>